<sequence length="130" mass="14301">PGECPNRRAEHGQRRARSSVLKHRAAVDSGVSPHAVDRPRGSRKPASCPRSWSDPGASLHPTSRPVPEGRRGTPRQKVGDAVCGEAELELGKEKPVDSRRRRTGINTSIGESPRWTLQEVVSFCHERVAR</sequence>
<accession>A0A1A8DM04</accession>
<feature type="region of interest" description="Disordered" evidence="1">
    <location>
        <begin position="1"/>
        <end position="79"/>
    </location>
</feature>
<feature type="compositionally biased region" description="Basic residues" evidence="1">
    <location>
        <begin position="14"/>
        <end position="24"/>
    </location>
</feature>
<feature type="non-terminal residue" evidence="2">
    <location>
        <position position="1"/>
    </location>
</feature>
<dbReference type="AlphaFoldDB" id="A0A1A8DM04"/>
<reference evidence="2" key="1">
    <citation type="submission" date="2016-05" db="EMBL/GenBank/DDBJ databases">
        <authorList>
            <person name="Lavstsen T."/>
            <person name="Jespersen J.S."/>
        </authorList>
    </citation>
    <scope>NUCLEOTIDE SEQUENCE</scope>
    <source>
        <tissue evidence="2">Brain</tissue>
    </source>
</reference>
<proteinExistence type="predicted"/>
<evidence type="ECO:0000313" key="2">
    <source>
        <dbReference type="EMBL" id="SBQ35027.1"/>
    </source>
</evidence>
<protein>
    <submittedName>
        <fullName evidence="2">Carboxyl ester lipase (Bile salt-stimulated lipase)</fullName>
    </submittedName>
</protein>
<dbReference type="EMBL" id="HAEA01006547">
    <property type="protein sequence ID" value="SBQ35027.1"/>
    <property type="molecule type" value="Transcribed_RNA"/>
</dbReference>
<organism evidence="2">
    <name type="scientific">Nothobranchius kadleci</name>
    <name type="common">African annual killifish</name>
    <dbReference type="NCBI Taxonomy" id="1051664"/>
    <lineage>
        <taxon>Eukaryota</taxon>
        <taxon>Metazoa</taxon>
        <taxon>Chordata</taxon>
        <taxon>Craniata</taxon>
        <taxon>Vertebrata</taxon>
        <taxon>Euteleostomi</taxon>
        <taxon>Actinopterygii</taxon>
        <taxon>Neopterygii</taxon>
        <taxon>Teleostei</taxon>
        <taxon>Neoteleostei</taxon>
        <taxon>Acanthomorphata</taxon>
        <taxon>Ovalentaria</taxon>
        <taxon>Atherinomorphae</taxon>
        <taxon>Cyprinodontiformes</taxon>
        <taxon>Nothobranchiidae</taxon>
        <taxon>Nothobranchius</taxon>
    </lineage>
</organism>
<evidence type="ECO:0000256" key="1">
    <source>
        <dbReference type="SAM" id="MobiDB-lite"/>
    </source>
</evidence>
<name>A0A1A8DM04_NOTKA</name>
<gene>
    <name evidence="2" type="primary">CEL</name>
</gene>
<reference evidence="2" key="2">
    <citation type="submission" date="2016-06" db="EMBL/GenBank/DDBJ databases">
        <title>The genome of a short-lived fish provides insights into sex chromosome evolution and the genetic control of aging.</title>
        <authorList>
            <person name="Reichwald K."/>
            <person name="Felder M."/>
            <person name="Petzold A."/>
            <person name="Koch P."/>
            <person name="Groth M."/>
            <person name="Platzer M."/>
        </authorList>
    </citation>
    <scope>NUCLEOTIDE SEQUENCE</scope>
    <source>
        <tissue evidence="2">Brain</tissue>
    </source>
</reference>
<feature type="compositionally biased region" description="Basic and acidic residues" evidence="1">
    <location>
        <begin position="1"/>
        <end position="13"/>
    </location>
</feature>
<feature type="non-terminal residue" evidence="2">
    <location>
        <position position="130"/>
    </location>
</feature>